<reference evidence="21" key="1">
    <citation type="submission" date="2022-01" db="EMBL/GenBank/DDBJ databases">
        <authorList>
            <person name="King R."/>
        </authorList>
    </citation>
    <scope>NUCLEOTIDE SEQUENCE</scope>
</reference>
<feature type="transmembrane region" description="Helical" evidence="18">
    <location>
        <begin position="718"/>
        <end position="739"/>
    </location>
</feature>
<evidence type="ECO:0000256" key="9">
    <source>
        <dbReference type="ARBA" id="ARBA00023136"/>
    </source>
</evidence>
<dbReference type="PANTHER" id="PTHR32546">
    <property type="entry name" value="G-PROTEIN COUPLED RECEPTOR 158-RELATED"/>
    <property type="match status" value="1"/>
</dbReference>
<dbReference type="PROSITE" id="PS50259">
    <property type="entry name" value="G_PROTEIN_RECEP_F3_4"/>
    <property type="match status" value="1"/>
</dbReference>
<dbReference type="Pfam" id="PF22572">
    <property type="entry name" value="GPR158_179_EC"/>
    <property type="match status" value="1"/>
</dbReference>
<evidence type="ECO:0000256" key="13">
    <source>
        <dbReference type="ARBA" id="ARBA00023224"/>
    </source>
</evidence>
<dbReference type="Pfam" id="PF00003">
    <property type="entry name" value="7tm_3"/>
    <property type="match status" value="1"/>
</dbReference>
<dbReference type="EMBL" id="OU898285">
    <property type="protein sequence ID" value="CAG9828507.1"/>
    <property type="molecule type" value="Genomic_DNA"/>
</dbReference>
<evidence type="ECO:0000256" key="10">
    <source>
        <dbReference type="ARBA" id="ARBA00023157"/>
    </source>
</evidence>
<dbReference type="OrthoDB" id="2129233at2759"/>
<evidence type="ECO:0000259" key="20">
    <source>
        <dbReference type="PROSITE" id="PS50259"/>
    </source>
</evidence>
<evidence type="ECO:0000256" key="15">
    <source>
        <dbReference type="ARBA" id="ARBA00023273"/>
    </source>
</evidence>
<dbReference type="PANTHER" id="PTHR32546:SF29">
    <property type="entry name" value="G-PROTEIN COUPLED RECEPTORS FAMILY 3 PROFILE DOMAIN-CONTAINING PROTEIN"/>
    <property type="match status" value="1"/>
</dbReference>
<dbReference type="AlphaFoldDB" id="A0A9N9SSF1"/>
<keyword evidence="14" id="KW-0628">Postsynaptic cell membrane</keyword>
<comment type="similarity">
    <text evidence="2">Belongs to the G-protein coupled receptor 3 family.</text>
</comment>
<feature type="transmembrane region" description="Helical" evidence="18">
    <location>
        <begin position="567"/>
        <end position="587"/>
    </location>
</feature>
<evidence type="ECO:0000256" key="18">
    <source>
        <dbReference type="SAM" id="Phobius"/>
    </source>
</evidence>
<evidence type="ECO:0000256" key="3">
    <source>
        <dbReference type="ARBA" id="ARBA00022475"/>
    </source>
</evidence>
<evidence type="ECO:0000256" key="1">
    <source>
        <dbReference type="ARBA" id="ARBA00004487"/>
    </source>
</evidence>
<keyword evidence="5 19" id="KW-0732">Signal</keyword>
<keyword evidence="4 18" id="KW-0812">Transmembrane</keyword>
<evidence type="ECO:0000256" key="2">
    <source>
        <dbReference type="ARBA" id="ARBA00007242"/>
    </source>
</evidence>
<keyword evidence="8" id="KW-0297">G-protein coupled receptor</keyword>
<feature type="region of interest" description="Disordered" evidence="17">
    <location>
        <begin position="798"/>
        <end position="821"/>
    </location>
</feature>
<dbReference type="CDD" id="cd15293">
    <property type="entry name" value="7tmC_GPR158-like"/>
    <property type="match status" value="1"/>
</dbReference>
<feature type="domain" description="G-protein coupled receptors family 3 profile" evidence="20">
    <location>
        <begin position="530"/>
        <end position="777"/>
    </location>
</feature>
<evidence type="ECO:0000256" key="16">
    <source>
        <dbReference type="ARBA" id="ARBA00034104"/>
    </source>
</evidence>
<feature type="transmembrane region" description="Helical" evidence="18">
    <location>
        <begin position="751"/>
        <end position="770"/>
    </location>
</feature>
<accession>A0A9N9SSF1</accession>
<keyword evidence="22" id="KW-1185">Reference proteome</keyword>
<evidence type="ECO:0000313" key="21">
    <source>
        <dbReference type="EMBL" id="CAG9828507.1"/>
    </source>
</evidence>
<feature type="chain" id="PRO_5040245899" description="G-protein coupled receptors family 3 profile domain-containing protein" evidence="19">
    <location>
        <begin position="22"/>
        <end position="995"/>
    </location>
</feature>
<dbReference type="GO" id="GO:0045211">
    <property type="term" value="C:postsynaptic membrane"/>
    <property type="evidence" value="ECO:0007669"/>
    <property type="project" value="UniProtKB-SubCell"/>
</dbReference>
<evidence type="ECO:0000256" key="6">
    <source>
        <dbReference type="ARBA" id="ARBA00022989"/>
    </source>
</evidence>
<evidence type="ECO:0000313" key="22">
    <source>
        <dbReference type="Proteomes" id="UP001153709"/>
    </source>
</evidence>
<dbReference type="InterPro" id="IPR017978">
    <property type="entry name" value="GPCR_3_C"/>
</dbReference>
<keyword evidence="9 18" id="KW-0472">Membrane</keyword>
<evidence type="ECO:0000256" key="5">
    <source>
        <dbReference type="ARBA" id="ARBA00022729"/>
    </source>
</evidence>
<evidence type="ECO:0000256" key="4">
    <source>
        <dbReference type="ARBA" id="ARBA00022692"/>
    </source>
</evidence>
<feature type="transmembrane region" description="Helical" evidence="18">
    <location>
        <begin position="686"/>
        <end position="706"/>
    </location>
</feature>
<evidence type="ECO:0000256" key="7">
    <source>
        <dbReference type="ARBA" id="ARBA00023018"/>
    </source>
</evidence>
<feature type="transmembrane region" description="Helical" evidence="18">
    <location>
        <begin position="639"/>
        <end position="666"/>
    </location>
</feature>
<feature type="transmembrane region" description="Helical" evidence="18">
    <location>
        <begin position="599"/>
        <end position="618"/>
    </location>
</feature>
<dbReference type="CDD" id="cd12913">
    <property type="entry name" value="PDC1_MCP_like"/>
    <property type="match status" value="1"/>
</dbReference>
<keyword evidence="7" id="KW-0770">Synapse</keyword>
<name>A0A9N9SSF1_DIABA</name>
<feature type="transmembrane region" description="Helical" evidence="18">
    <location>
        <begin position="528"/>
        <end position="555"/>
    </location>
</feature>
<keyword evidence="10" id="KW-1015">Disulfide bond</keyword>
<keyword evidence="15" id="KW-0966">Cell projection</keyword>
<feature type="compositionally biased region" description="Low complexity" evidence="17">
    <location>
        <begin position="155"/>
        <end position="169"/>
    </location>
</feature>
<evidence type="ECO:0000256" key="14">
    <source>
        <dbReference type="ARBA" id="ARBA00023257"/>
    </source>
</evidence>
<keyword evidence="13" id="KW-0807">Transducer</keyword>
<protein>
    <recommendedName>
        <fullName evidence="20">G-protein coupled receptors family 3 profile domain-containing protein</fullName>
    </recommendedName>
</protein>
<evidence type="ECO:0000256" key="19">
    <source>
        <dbReference type="SAM" id="SignalP"/>
    </source>
</evidence>
<comment type="subcellular location">
    <subcellularLocation>
        <location evidence="1">Cell projection</location>
        <location evidence="1">Neuron projection</location>
    </subcellularLocation>
    <subcellularLocation>
        <location evidence="16">Postsynaptic cell membrane</location>
        <topology evidence="16">Multi-pass membrane protein</topology>
    </subcellularLocation>
</comment>
<dbReference type="InterPro" id="IPR043458">
    <property type="entry name" value="GPR158/179"/>
</dbReference>
<keyword evidence="3" id="KW-1003">Cell membrane</keyword>
<sequence>MFLVPLRFVILILLVINIITGQIFPSDVQIRHRRARLVRNRRHGNHYLKIQKFSSDFEDVAKFVTESSDVIYDNSTLTITNEQIIIKLSSESPDVHKLSKEANQTKLDVNVNIKVNSNSPVHSNNSWQHIDKTVLYMGEKRIFNRADNDENDTVSDMYSNNDMNSSRDYSSGEKSSRRAEVGRGQADIVTRFLRIVESQHLLGENCTAGTDLNLGEGVVDRYAQERFRVEADICVNRANMLTRIWKYADQKVLMSEDLLYSMVYSLVEFNDVIFAAGNCYAEHQYKDQLLFCPYAYRLPEGNILVKDLSVEYDYLGNTSEWFYIARKNAEKVIKENEHYTHGYKAHRHNNTAMGNRIPQEILSVRYEDGKWSKPYYDCGGGNIWMLTYTVPFFGYVNSTYIFKGTSGIDIDLRRVDIDQCPLPKGGTQLNIFAASDKCKRRTTMCVPIPGLGFRRGSYKCVCRPGFYFPDIKAERRYYNGTVLEEEYEKRMLGEDNQYDKEGMFECLTCPEGCESCEDERPCVVTLNWVMRTVILILSCVIICCLPIVVFFTWKYGNGKVVRAASPVLLRVIALGAFFIYSTMIVMYPKPTVYTCTARVWLREIGFSLTYGALMLKTWRISVIFRVRSAKAVKITDTNLLKRLGVILTIFTAFLIIRTLVAPPVVIVGRTADDLKAYLCRTDWWDHLFSTLEVLFLVWGIRLCIVVRKAPSEFNESRFISMAIYNEFLLSVFLNISMLFLQKPANPDLMYIIFFCHTQLTVTLLLCLIFGSKVFMVFKNKGRTDESSMVSKIPSSKFITKSRSDNPQYSTNSSTGGGPDFTYSKYNEQDVQEEFLRLYTQLEILRERNMRMGNRHLASKIIAMQDAARSHDSSGQNPINSSTSLAAIADTTIEDVSPIKIKRQSVSFAVETKPNVNGDTPVVKGEKDDEVVTTTTEEIIATSSTYPTASPETKQKEAKNSGSDSNGRYLMSGHARTHSIVINLDDKSRFTDEITV</sequence>
<evidence type="ECO:0000256" key="12">
    <source>
        <dbReference type="ARBA" id="ARBA00023180"/>
    </source>
</evidence>
<dbReference type="GO" id="GO:0004930">
    <property type="term" value="F:G protein-coupled receptor activity"/>
    <property type="evidence" value="ECO:0007669"/>
    <property type="project" value="UniProtKB-KW"/>
</dbReference>
<organism evidence="21 22">
    <name type="scientific">Diabrotica balteata</name>
    <name type="common">Banded cucumber beetle</name>
    <dbReference type="NCBI Taxonomy" id="107213"/>
    <lineage>
        <taxon>Eukaryota</taxon>
        <taxon>Metazoa</taxon>
        <taxon>Ecdysozoa</taxon>
        <taxon>Arthropoda</taxon>
        <taxon>Hexapoda</taxon>
        <taxon>Insecta</taxon>
        <taxon>Pterygota</taxon>
        <taxon>Neoptera</taxon>
        <taxon>Endopterygota</taxon>
        <taxon>Coleoptera</taxon>
        <taxon>Polyphaga</taxon>
        <taxon>Cucujiformia</taxon>
        <taxon>Chrysomeloidea</taxon>
        <taxon>Chrysomelidae</taxon>
        <taxon>Galerucinae</taxon>
        <taxon>Diabroticina</taxon>
        <taxon>Diabroticites</taxon>
        <taxon>Diabrotica</taxon>
    </lineage>
</organism>
<feature type="compositionally biased region" description="Basic and acidic residues" evidence="17">
    <location>
        <begin position="170"/>
        <end position="181"/>
    </location>
</feature>
<evidence type="ECO:0000256" key="11">
    <source>
        <dbReference type="ARBA" id="ARBA00023170"/>
    </source>
</evidence>
<dbReference type="Gene3D" id="3.30.450.20">
    <property type="entry name" value="PAS domain"/>
    <property type="match status" value="1"/>
</dbReference>
<keyword evidence="11" id="KW-0675">Receptor</keyword>
<dbReference type="Proteomes" id="UP001153709">
    <property type="component" value="Chromosome 10"/>
</dbReference>
<proteinExistence type="inferred from homology"/>
<gene>
    <name evidence="21" type="ORF">DIABBA_LOCUS2425</name>
</gene>
<feature type="compositionally biased region" description="Polar residues" evidence="17">
    <location>
        <begin position="798"/>
        <end position="813"/>
    </location>
</feature>
<dbReference type="InterPro" id="IPR054714">
    <property type="entry name" value="GPR158_179_extracellular"/>
</dbReference>
<keyword evidence="12" id="KW-0325">Glycoprotein</keyword>
<dbReference type="GO" id="GO:0043005">
    <property type="term" value="C:neuron projection"/>
    <property type="evidence" value="ECO:0007669"/>
    <property type="project" value="UniProtKB-SubCell"/>
</dbReference>
<evidence type="ECO:0000256" key="17">
    <source>
        <dbReference type="SAM" id="MobiDB-lite"/>
    </source>
</evidence>
<feature type="region of interest" description="Disordered" evidence="17">
    <location>
        <begin position="147"/>
        <end position="182"/>
    </location>
</feature>
<evidence type="ECO:0000256" key="8">
    <source>
        <dbReference type="ARBA" id="ARBA00023040"/>
    </source>
</evidence>
<feature type="signal peptide" evidence="19">
    <location>
        <begin position="1"/>
        <end position="21"/>
    </location>
</feature>
<feature type="region of interest" description="Disordered" evidence="17">
    <location>
        <begin position="941"/>
        <end position="969"/>
    </location>
</feature>
<keyword evidence="6 18" id="KW-1133">Transmembrane helix</keyword>